<comment type="caution">
    <text evidence="2">The sequence shown here is derived from an EMBL/GenBank/DDBJ whole genome shotgun (WGS) entry which is preliminary data.</text>
</comment>
<protein>
    <submittedName>
        <fullName evidence="2">Uncharacterized protein</fullName>
    </submittedName>
</protein>
<dbReference type="EMBL" id="PZPL01000001">
    <property type="protein sequence ID" value="PTL73154.1"/>
    <property type="molecule type" value="Genomic_DNA"/>
</dbReference>
<dbReference type="AlphaFoldDB" id="A0A2T4UUE6"/>
<gene>
    <name evidence="2" type="ORF">C1I63_10020</name>
</gene>
<keyword evidence="3" id="KW-1185">Reference proteome</keyword>
<feature type="transmembrane region" description="Helical" evidence="1">
    <location>
        <begin position="51"/>
        <end position="69"/>
    </location>
</feature>
<name>A0A2T4UUE6_9MICO</name>
<evidence type="ECO:0000313" key="3">
    <source>
        <dbReference type="Proteomes" id="UP000241085"/>
    </source>
</evidence>
<reference evidence="2 3" key="1">
    <citation type="submission" date="2018-03" db="EMBL/GenBank/DDBJ databases">
        <title>Bacteriophage NCPPB3778 and a type I-E CRISPR drive the evolution of the US Biological Select Agent, Rathayibacter toxicus.</title>
        <authorList>
            <person name="Davis E.W.II."/>
            <person name="Tabima J.F."/>
            <person name="Weisberg A.J."/>
            <person name="Dantas Lopes L."/>
            <person name="Wiseman M.S."/>
            <person name="Wiseman M.S."/>
            <person name="Pupko T."/>
            <person name="Belcher M.S."/>
            <person name="Sechler A.J."/>
            <person name="Tancos M.A."/>
            <person name="Schroeder B.K."/>
            <person name="Murray T.D."/>
            <person name="Luster D.G."/>
            <person name="Schneider W.L."/>
            <person name="Rogers E."/>
            <person name="Andreote F.D."/>
            <person name="Grunwald N.J."/>
            <person name="Putnam M.L."/>
            <person name="Chang J.H."/>
        </authorList>
    </citation>
    <scope>NUCLEOTIDE SEQUENCE [LARGE SCALE GENOMIC DNA]</scope>
    <source>
        <strain evidence="2 3">DSM 15933</strain>
    </source>
</reference>
<keyword evidence="1" id="KW-0472">Membrane</keyword>
<evidence type="ECO:0000256" key="1">
    <source>
        <dbReference type="SAM" id="Phobius"/>
    </source>
</evidence>
<sequence>MKNRIAFRRGARWWAGIGLLVAAALYLLGAPQVDDADGALLGGGVTVSQGAVMRSLAVLDVIAGLWVLIRPRTYPALTAAAAGLIALWLSPRLKDPALVDIGGFALDIRFVVHPLEVVVIVAAVAVVVSAVSAGFQKRARTGQRR</sequence>
<evidence type="ECO:0000313" key="2">
    <source>
        <dbReference type="EMBL" id="PTL73154.1"/>
    </source>
</evidence>
<proteinExistence type="predicted"/>
<feature type="transmembrane region" description="Helical" evidence="1">
    <location>
        <begin position="12"/>
        <end position="31"/>
    </location>
</feature>
<keyword evidence="1" id="KW-0812">Transmembrane</keyword>
<organism evidence="2 3">
    <name type="scientific">Rathayibacter caricis DSM 15933</name>
    <dbReference type="NCBI Taxonomy" id="1328867"/>
    <lineage>
        <taxon>Bacteria</taxon>
        <taxon>Bacillati</taxon>
        <taxon>Actinomycetota</taxon>
        <taxon>Actinomycetes</taxon>
        <taxon>Micrococcales</taxon>
        <taxon>Microbacteriaceae</taxon>
        <taxon>Rathayibacter</taxon>
    </lineage>
</organism>
<dbReference type="RefSeq" id="WP_107574677.1">
    <property type="nucleotide sequence ID" value="NZ_PZPL01000001.1"/>
</dbReference>
<dbReference type="Proteomes" id="UP000241085">
    <property type="component" value="Unassembled WGS sequence"/>
</dbReference>
<accession>A0A2T4UUE6</accession>
<feature type="transmembrane region" description="Helical" evidence="1">
    <location>
        <begin position="111"/>
        <end position="135"/>
    </location>
</feature>
<keyword evidence="1" id="KW-1133">Transmembrane helix</keyword>
<feature type="transmembrane region" description="Helical" evidence="1">
    <location>
        <begin position="74"/>
        <end position="91"/>
    </location>
</feature>